<dbReference type="AlphaFoldDB" id="A0A4Y7PJN0"/>
<dbReference type="OrthoDB" id="2989261at2759"/>
<accession>A0A4Y7PJN0</accession>
<dbReference type="PROSITE" id="PS50276">
    <property type="entry name" value="PANCREATIC_HORMONE_2"/>
    <property type="match status" value="1"/>
</dbReference>
<proteinExistence type="predicted"/>
<feature type="region of interest" description="Disordered" evidence="1">
    <location>
        <begin position="752"/>
        <end position="799"/>
    </location>
</feature>
<evidence type="ECO:0000313" key="2">
    <source>
        <dbReference type="EMBL" id="TDL14630.1"/>
    </source>
</evidence>
<name>A0A4Y7PJN0_9AGAM</name>
<gene>
    <name evidence="2" type="ORF">BD410DRAFT_809580</name>
</gene>
<dbReference type="VEuPathDB" id="FungiDB:BD410DRAFT_809580"/>
<feature type="compositionally biased region" description="Acidic residues" evidence="1">
    <location>
        <begin position="69"/>
        <end position="78"/>
    </location>
</feature>
<keyword evidence="3" id="KW-1185">Reference proteome</keyword>
<reference evidence="2 3" key="1">
    <citation type="submission" date="2018-06" db="EMBL/GenBank/DDBJ databases">
        <title>A transcriptomic atlas of mushroom development highlights an independent origin of complex multicellularity.</title>
        <authorList>
            <consortium name="DOE Joint Genome Institute"/>
            <person name="Krizsan K."/>
            <person name="Almasi E."/>
            <person name="Merenyi Z."/>
            <person name="Sahu N."/>
            <person name="Viragh M."/>
            <person name="Koszo T."/>
            <person name="Mondo S."/>
            <person name="Kiss B."/>
            <person name="Balint B."/>
            <person name="Kues U."/>
            <person name="Barry K."/>
            <person name="Hegedus J.C."/>
            <person name="Henrissat B."/>
            <person name="Johnson J."/>
            <person name="Lipzen A."/>
            <person name="Ohm R."/>
            <person name="Nagy I."/>
            <person name="Pangilinan J."/>
            <person name="Yan J."/>
            <person name="Xiong Y."/>
            <person name="Grigoriev I.V."/>
            <person name="Hibbett D.S."/>
            <person name="Nagy L.G."/>
        </authorList>
    </citation>
    <scope>NUCLEOTIDE SEQUENCE [LARGE SCALE GENOMIC DNA]</scope>
    <source>
        <strain evidence="2 3">SZMC22713</strain>
    </source>
</reference>
<feature type="region of interest" description="Disordered" evidence="1">
    <location>
        <begin position="58"/>
        <end position="85"/>
    </location>
</feature>
<dbReference type="Proteomes" id="UP000294933">
    <property type="component" value="Unassembled WGS sequence"/>
</dbReference>
<evidence type="ECO:0000256" key="1">
    <source>
        <dbReference type="SAM" id="MobiDB-lite"/>
    </source>
</evidence>
<feature type="compositionally biased region" description="Low complexity" evidence="1">
    <location>
        <begin position="761"/>
        <end position="776"/>
    </location>
</feature>
<evidence type="ECO:0000313" key="3">
    <source>
        <dbReference type="Proteomes" id="UP000294933"/>
    </source>
</evidence>
<protein>
    <submittedName>
        <fullName evidence="2">Uncharacterized protein</fullName>
    </submittedName>
</protein>
<organism evidence="2 3">
    <name type="scientific">Rickenella mellea</name>
    <dbReference type="NCBI Taxonomy" id="50990"/>
    <lineage>
        <taxon>Eukaryota</taxon>
        <taxon>Fungi</taxon>
        <taxon>Dikarya</taxon>
        <taxon>Basidiomycota</taxon>
        <taxon>Agaricomycotina</taxon>
        <taxon>Agaricomycetes</taxon>
        <taxon>Hymenochaetales</taxon>
        <taxon>Rickenellaceae</taxon>
        <taxon>Rickenella</taxon>
    </lineage>
</organism>
<dbReference type="EMBL" id="ML170320">
    <property type="protein sequence ID" value="TDL14630.1"/>
    <property type="molecule type" value="Genomic_DNA"/>
</dbReference>
<sequence length="799" mass="90133">MNSEHTEMVVKVQTLPLPPENPGVPALRSEMRSLTAALTLVLHLLGRPRELQFLRHSPPKGLWSHEDGENGPDTEDDVADNRDLNEDRTRSTLVMAVATLMVRADEVVAVGARTFPMDKTGFLVSRDTREKPQLVEMRELATIPNTRQSGKKREKKKKRQCDESLWEAFKPGNPPINLVKELYEIQSVITDNSLMQMFCRKKNPSLTSHLETFVAFLKAYSDSSTKNNRATLRKCMNHYMIASCWRKMSRRLRKPIIEGIIYQLHNISDQEIQDCHSLYISTTNPEQITLRLDRDVGRSDRGLLWFLKRQDQNLETVPLSVLLKAREVGRETTRLSNAGEPDVPVRSSLPHLFATLKGDGSIPARKLPGTSTYTKESCIEFHHLLVATLLAYGRNLCKLHKVMSDDPRISPEIRSDEIRMGCVASVYFCANLLATILDSRMMRHHLASISEHLDTPKVNDSRRLAKYHELTRFGDESDDSIAMEGGGDEDDPLEELGSYPPRSGEDLYKKLLALQVRHLHAVKCMTKLCDNGHLPPILNFTLLTVPDEEPLKDMMSWKETFENAFKTDRKLPQVDQKVNDAAFALKYAIEKKADSKYLASQFAVRGPNDTTSPIDLAMAFTGLGADDILKWLTEHFVFRGVLHCEAMLAAMMADPSERSIPDPLVRDLIKGLDQDIIGVSKLSCPVCSVVLHVLRGEENKYAVRGEGHDRLFTCELPPWLREDQALNVVMEFRRYLCQALSLLINQHKSGTIGKTTHKRTPSGMSNGSWSSPSESSMQEDMDTDAGDGYSPSMHEAFES</sequence>